<evidence type="ECO:0000259" key="2">
    <source>
        <dbReference type="PROSITE" id="PS50181"/>
    </source>
</evidence>
<organism evidence="4 5">
    <name type="scientific">Microthlaspi erraticum</name>
    <dbReference type="NCBI Taxonomy" id="1685480"/>
    <lineage>
        <taxon>Eukaryota</taxon>
        <taxon>Viridiplantae</taxon>
        <taxon>Streptophyta</taxon>
        <taxon>Embryophyta</taxon>
        <taxon>Tracheophyta</taxon>
        <taxon>Spermatophyta</taxon>
        <taxon>Magnoliopsida</taxon>
        <taxon>eudicotyledons</taxon>
        <taxon>Gunneridae</taxon>
        <taxon>Pentapetalae</taxon>
        <taxon>rosids</taxon>
        <taxon>malvids</taxon>
        <taxon>Brassicales</taxon>
        <taxon>Brassicaceae</taxon>
        <taxon>Coluteocarpeae</taxon>
        <taxon>Microthlaspi</taxon>
    </lineage>
</organism>
<dbReference type="InterPro" id="IPR001584">
    <property type="entry name" value="Integrase_cat-core"/>
</dbReference>
<dbReference type="Pfam" id="PF13976">
    <property type="entry name" value="gag_pre-integrs"/>
    <property type="match status" value="1"/>
</dbReference>
<dbReference type="InterPro" id="IPR025724">
    <property type="entry name" value="GAG-pre-integrase_dom"/>
</dbReference>
<accession>A0A6D2K555</accession>
<evidence type="ECO:0000313" key="4">
    <source>
        <dbReference type="EMBL" id="CAA7047187.1"/>
    </source>
</evidence>
<dbReference type="PROSITE" id="PS50994">
    <property type="entry name" value="INTEGRASE"/>
    <property type="match status" value="1"/>
</dbReference>
<keyword evidence="5" id="KW-1185">Reference proteome</keyword>
<dbReference type="Pfam" id="PF00665">
    <property type="entry name" value="rve"/>
    <property type="match status" value="1"/>
</dbReference>
<feature type="region of interest" description="Disordered" evidence="1">
    <location>
        <begin position="662"/>
        <end position="704"/>
    </location>
</feature>
<dbReference type="OrthoDB" id="428604at2759"/>
<dbReference type="Pfam" id="PF00646">
    <property type="entry name" value="F-box"/>
    <property type="match status" value="1"/>
</dbReference>
<evidence type="ECO:0008006" key="6">
    <source>
        <dbReference type="Google" id="ProtNLM"/>
    </source>
</evidence>
<dbReference type="GO" id="GO:0003676">
    <property type="term" value="F:nucleic acid binding"/>
    <property type="evidence" value="ECO:0007669"/>
    <property type="project" value="InterPro"/>
</dbReference>
<proteinExistence type="predicted"/>
<dbReference type="SUPFAM" id="SSF53098">
    <property type="entry name" value="Ribonuclease H-like"/>
    <property type="match status" value="1"/>
</dbReference>
<dbReference type="InterPro" id="IPR036397">
    <property type="entry name" value="RNaseH_sf"/>
</dbReference>
<comment type="caution">
    <text evidence="4">The sequence shown here is derived from an EMBL/GenBank/DDBJ whole genome shotgun (WGS) entry which is preliminary data.</text>
</comment>
<dbReference type="GO" id="GO:0015074">
    <property type="term" value="P:DNA integration"/>
    <property type="evidence" value="ECO:0007669"/>
    <property type="project" value="InterPro"/>
</dbReference>
<dbReference type="PANTHER" id="PTHR11439:SF524">
    <property type="entry name" value="RNA-DIRECTED DNA POLYMERASE, PROTEIN KINASE RLK-PELLE-DLSV FAMILY"/>
    <property type="match status" value="1"/>
</dbReference>
<feature type="compositionally biased region" description="Pro residues" evidence="1">
    <location>
        <begin position="665"/>
        <end position="692"/>
    </location>
</feature>
<dbReference type="Pfam" id="PF07727">
    <property type="entry name" value="RVT_2"/>
    <property type="match status" value="1"/>
</dbReference>
<dbReference type="InterPro" id="IPR013103">
    <property type="entry name" value="RVT_2"/>
</dbReference>
<reference evidence="4" key="1">
    <citation type="submission" date="2020-01" db="EMBL/GenBank/DDBJ databases">
        <authorList>
            <person name="Mishra B."/>
        </authorList>
    </citation>
    <scope>NUCLEOTIDE SEQUENCE [LARGE SCALE GENOMIC DNA]</scope>
</reference>
<dbReference type="Proteomes" id="UP000467841">
    <property type="component" value="Unassembled WGS sequence"/>
</dbReference>
<dbReference type="SMART" id="SM00256">
    <property type="entry name" value="FBOX"/>
    <property type="match status" value="1"/>
</dbReference>
<dbReference type="InterPro" id="IPR036047">
    <property type="entry name" value="F-box-like_dom_sf"/>
</dbReference>
<dbReference type="PANTHER" id="PTHR11439">
    <property type="entry name" value="GAG-POL-RELATED RETROTRANSPOSON"/>
    <property type="match status" value="1"/>
</dbReference>
<name>A0A6D2K555_9BRAS</name>
<sequence length="1234" mass="141013">MVSTKLPLELEEEILTRIPPLSLHRFRAVCKQWNTLFDDKIFINNHFACARSRSEFEFMIYTDSKIYSVSFDLNEEDPNINVRELMSMDISRLVTLPCDGFFYSYKTVKTATVWNPWLRRTRLIEINEMPDSFHICGMGYDSSRPEKSYKLVGYILSQLVRYVIYEFASNSWKYFDDDAHNPAKQGRYSLLWFNNVSMNGNLYWISNYCFETGRCFIRVLDCSKEIFKPFCTIRCKNKDSSHSPVLAAFKGDRFSLLEECRITRKIEIWVTKKKITNADDGDDVEWIKFMSVSIANFPILWHCHTSRIFSLGQLCSAVTAPASCIRFPQPIFHIIHHPQLSLLARQDLWHKRLAHTNNASLRSIISSKSISCNNDSLSSSCMACQLGKQIKLPFLPSNSSISKPFQLIHSDLWTSPIPSMSGIKYYVLFLDHHSHFLWVYPLRRKSEVFSKFRHFEAYIKTQFQSHIQAIQCDNGGEYKNSEFLKYFDTKGIQVRFSCPHTSQQNGKSERMIRTINNAIRALLFQAKLSPVYWVEALHVAVHILNILPSSSIHNRIPFTTLFNRTPTYTHLRVFGCLCFPNLNHSNLPKLSPRSTPCLFLGYPSQHRGYRCLDLKTNKIIISRHVFFDETIFPAAVTTNNTTSYHFLDIDDEPSPVFKEILQTPSLPPSTAPPQPSIPSLPTVTPPSVPNPPGHSMQTRSKHGIRKPKTHFSLLTTVSPIPNSHIQALSDPNWTPAMTDEYDAFIKTKTWDLVPRPTDTNIVRCMWRYTHKLDADGFLNRHKARLVANGKSQEEGIDYNETFSPVVKPGTIRAVLDVSLARDWPIHQLDVKNAFLHGELDETIYMHQPPGFTDKQFPNHVCRLRKAIYGLKQAPRAWNSRFAKYVTDLGFVCSKSDPSLFIYRKGNKQAYLLLYVDDILLTASDKVFLQQIIDSLKKEFPMSKSGKLHYFLGVKADFVNGGIFLSQKAYAEDIIRRAGMEDCKPCSTPVDLKSKLSSDSGELIPNPTQYRQLAGALQYLTFTRPDISYAVNQICLYMHAPRQPHYQALKRIIRYIKGTKGHGLQLLKGKVDQLTAYTDADWGGCPDSRRSTSGYCVYLGGNLVSWSSKRQQTVSRSSAEAEYRGVANVVAELCWIRNLLLELGCPITKASLVYCDNISAVYLSHNPVKHQRTKHVELDIHFVREKVAIGQVKVVHVPCSLQYADIFTKGLPTKLFEDFRSSLTVRSPDAPTAGG</sequence>
<protein>
    <recommendedName>
        <fullName evidence="6">Integrase catalytic domain-containing protein</fullName>
    </recommendedName>
</protein>
<dbReference type="Pfam" id="PF25597">
    <property type="entry name" value="SH3_retrovirus"/>
    <property type="match status" value="1"/>
</dbReference>
<dbReference type="Gene3D" id="3.30.420.10">
    <property type="entry name" value="Ribonuclease H-like superfamily/Ribonuclease H"/>
    <property type="match status" value="1"/>
</dbReference>
<dbReference type="InterPro" id="IPR001810">
    <property type="entry name" value="F-box_dom"/>
</dbReference>
<dbReference type="InterPro" id="IPR043502">
    <property type="entry name" value="DNA/RNA_pol_sf"/>
</dbReference>
<feature type="domain" description="Integrase catalytic" evidence="3">
    <location>
        <begin position="400"/>
        <end position="565"/>
    </location>
</feature>
<dbReference type="Gene3D" id="1.20.1280.50">
    <property type="match status" value="1"/>
</dbReference>
<dbReference type="InterPro" id="IPR017451">
    <property type="entry name" value="F-box-assoc_interact_dom"/>
</dbReference>
<dbReference type="Pfam" id="PF07734">
    <property type="entry name" value="FBA_1"/>
    <property type="match status" value="1"/>
</dbReference>
<dbReference type="InterPro" id="IPR057670">
    <property type="entry name" value="SH3_retrovirus"/>
</dbReference>
<evidence type="ECO:0000259" key="3">
    <source>
        <dbReference type="PROSITE" id="PS50994"/>
    </source>
</evidence>
<dbReference type="AlphaFoldDB" id="A0A6D2K555"/>
<evidence type="ECO:0000313" key="5">
    <source>
        <dbReference type="Proteomes" id="UP000467841"/>
    </source>
</evidence>
<dbReference type="InterPro" id="IPR006527">
    <property type="entry name" value="F-box-assoc_dom_typ1"/>
</dbReference>
<gene>
    <name evidence="4" type="ORF">MERR_LOCUS34422</name>
</gene>
<dbReference type="InterPro" id="IPR012337">
    <property type="entry name" value="RNaseH-like_sf"/>
</dbReference>
<dbReference type="SUPFAM" id="SSF81383">
    <property type="entry name" value="F-box domain"/>
    <property type="match status" value="1"/>
</dbReference>
<dbReference type="PROSITE" id="PS50181">
    <property type="entry name" value="FBOX"/>
    <property type="match status" value="1"/>
</dbReference>
<feature type="domain" description="F-box" evidence="2">
    <location>
        <begin position="1"/>
        <end position="46"/>
    </location>
</feature>
<dbReference type="NCBIfam" id="TIGR01640">
    <property type="entry name" value="F_box_assoc_1"/>
    <property type="match status" value="1"/>
</dbReference>
<dbReference type="CDD" id="cd09272">
    <property type="entry name" value="RNase_HI_RT_Ty1"/>
    <property type="match status" value="1"/>
</dbReference>
<dbReference type="SUPFAM" id="SSF56672">
    <property type="entry name" value="DNA/RNA polymerases"/>
    <property type="match status" value="1"/>
</dbReference>
<evidence type="ECO:0000256" key="1">
    <source>
        <dbReference type="SAM" id="MobiDB-lite"/>
    </source>
</evidence>
<dbReference type="EMBL" id="CACVBM020001366">
    <property type="protein sequence ID" value="CAA7047187.1"/>
    <property type="molecule type" value="Genomic_DNA"/>
</dbReference>